<proteinExistence type="predicted"/>
<gene>
    <name evidence="1" type="ORF">NCTC12026_03319</name>
</gene>
<dbReference type="AlphaFoldDB" id="A0A379G7I1"/>
<reference evidence="1 2" key="1">
    <citation type="submission" date="2018-06" db="EMBL/GenBank/DDBJ databases">
        <authorList>
            <consortium name="Pathogen Informatics"/>
            <person name="Doyle S."/>
        </authorList>
    </citation>
    <scope>NUCLEOTIDE SEQUENCE [LARGE SCALE GENOMIC DNA]</scope>
    <source>
        <strain evidence="1 2">NCTC12026</strain>
    </source>
</reference>
<dbReference type="OrthoDB" id="6479761at2"/>
<protein>
    <submittedName>
        <fullName evidence="1">Uncharacterized protein</fullName>
    </submittedName>
</protein>
<organism evidence="1 2">
    <name type="scientific">Providencia rustigianii</name>
    <dbReference type="NCBI Taxonomy" id="158850"/>
    <lineage>
        <taxon>Bacteria</taxon>
        <taxon>Pseudomonadati</taxon>
        <taxon>Pseudomonadota</taxon>
        <taxon>Gammaproteobacteria</taxon>
        <taxon>Enterobacterales</taxon>
        <taxon>Morganellaceae</taxon>
        <taxon>Providencia</taxon>
    </lineage>
</organism>
<sequence length="258" mass="29998">MNIESDFLEKSCNGLRNIFSSQFNWDDMDLSFSRVDLSERKIFTISSNYEWVLIYWSDDLDLLISERLSSGIQYWDNYSKAYTDTLVKVDKKKIKVDLCTKYGNVFELASINSKSKLSIKEINAIYKYRAIVSDYAQSIWQKDDDSFLPQREYIILSTGGNGSKNEVDNDLLDIHQYMRFGNIRFTRKEMITIRLLLSHCKVKEISYIQGCAEANEHKRIQRIKEKLNCPHVSSSGLFTVLKDHGITLACLEMLVSYP</sequence>
<evidence type="ECO:0000313" key="2">
    <source>
        <dbReference type="Proteomes" id="UP000255129"/>
    </source>
</evidence>
<dbReference type="EMBL" id="UGUA01000002">
    <property type="protein sequence ID" value="SUC36876.1"/>
    <property type="molecule type" value="Genomic_DNA"/>
</dbReference>
<name>A0A379G7I1_9GAMM</name>
<accession>A0A379G7I1</accession>
<dbReference type="RefSeq" id="WP_115164710.1">
    <property type="nucleotide sequence ID" value="NZ_UGUA01000002.1"/>
</dbReference>
<evidence type="ECO:0000313" key="1">
    <source>
        <dbReference type="EMBL" id="SUC36876.1"/>
    </source>
</evidence>
<dbReference type="Proteomes" id="UP000255129">
    <property type="component" value="Unassembled WGS sequence"/>
</dbReference>